<dbReference type="PRINTS" id="PR00412">
    <property type="entry name" value="EPOXHYDRLASE"/>
</dbReference>
<dbReference type="InterPro" id="IPR029058">
    <property type="entry name" value="AB_hydrolase_fold"/>
</dbReference>
<dbReference type="AlphaFoldDB" id="A0A4Y5YZX0"/>
<dbReference type="PANTHER" id="PTHR42977">
    <property type="entry name" value="HYDROLASE-RELATED"/>
    <property type="match status" value="1"/>
</dbReference>
<keyword evidence="1" id="KW-0732">Signal</keyword>
<dbReference type="PANTHER" id="PTHR42977:SF1">
    <property type="entry name" value="BLR6576 PROTEIN"/>
    <property type="match status" value="1"/>
</dbReference>
<dbReference type="RefSeq" id="WP_139979024.1">
    <property type="nucleotide sequence ID" value="NZ_CP041046.1"/>
</dbReference>
<keyword evidence="3" id="KW-0378">Hydrolase</keyword>
<dbReference type="KEGG" id="lpy:FIV34_01635"/>
<evidence type="ECO:0000313" key="4">
    <source>
        <dbReference type="Proteomes" id="UP000316093"/>
    </source>
</evidence>
<proteinExistence type="predicted"/>
<feature type="domain" description="AB hydrolase-1" evidence="2">
    <location>
        <begin position="55"/>
        <end position="297"/>
    </location>
</feature>
<keyword evidence="4" id="KW-1185">Reference proteome</keyword>
<name>A0A4Y5YZX0_9GAMM</name>
<dbReference type="InterPro" id="IPR000073">
    <property type="entry name" value="AB_hydrolase_1"/>
</dbReference>
<dbReference type="EMBL" id="CP041046">
    <property type="protein sequence ID" value="QDE37985.1"/>
    <property type="molecule type" value="Genomic_DNA"/>
</dbReference>
<feature type="signal peptide" evidence="1">
    <location>
        <begin position="1"/>
        <end position="17"/>
    </location>
</feature>
<evidence type="ECO:0000313" key="3">
    <source>
        <dbReference type="EMBL" id="QDE37985.1"/>
    </source>
</evidence>
<dbReference type="PRINTS" id="PR00111">
    <property type="entry name" value="ABHYDROLASE"/>
</dbReference>
<accession>A0A4Y5YZX0</accession>
<gene>
    <name evidence="3" type="ORF">FIV34_01635</name>
</gene>
<organism evidence="3 4">
    <name type="scientific">Luteibacter pinisoli</name>
    <dbReference type="NCBI Taxonomy" id="2589080"/>
    <lineage>
        <taxon>Bacteria</taxon>
        <taxon>Pseudomonadati</taxon>
        <taxon>Pseudomonadota</taxon>
        <taxon>Gammaproteobacteria</taxon>
        <taxon>Lysobacterales</taxon>
        <taxon>Rhodanobacteraceae</taxon>
        <taxon>Luteibacter</taxon>
    </lineage>
</organism>
<dbReference type="Gene3D" id="3.40.50.1820">
    <property type="entry name" value="alpha/beta hydrolase"/>
    <property type="match status" value="1"/>
</dbReference>
<sequence length="314" mass="34901">MTSSFLLVLAMATATPAAIEAPVTLPSSSTSITYHKVDVDGVGMFYREAGPKDAPTIVLLHGFPSSSRMFDTLFPLLATKYHLIAPDYPGFGNSDAPPPSQYTYTFDHLAESTNALLEKLKVDRYVMYLQDYGGPIGYRIALKHPERVRALVLQNANAYKEGLGAKWANIAKFWDNPDAHPEVFAAFTSLEGAKQRHIAGSAHPERYSPDLWVDEYAFLTRPGQAEIQKALLYDYRNNVASYPAWQAWFREKQPPTLVVWGTHDPSFVAAGGDAFRRDLPKAEIHQLDAGHFALDEKVDDIASLMLRFLGDLGH</sequence>
<dbReference type="InterPro" id="IPR051340">
    <property type="entry name" value="Haloalkane_dehalogenase"/>
</dbReference>
<feature type="chain" id="PRO_5021231589" evidence="1">
    <location>
        <begin position="18"/>
        <end position="314"/>
    </location>
</feature>
<dbReference type="Pfam" id="PF00561">
    <property type="entry name" value="Abhydrolase_1"/>
    <property type="match status" value="1"/>
</dbReference>
<dbReference type="GO" id="GO:0004301">
    <property type="term" value="F:epoxide hydrolase activity"/>
    <property type="evidence" value="ECO:0007669"/>
    <property type="project" value="TreeGrafter"/>
</dbReference>
<reference evidence="3 4" key="1">
    <citation type="submission" date="2019-06" db="EMBL/GenBank/DDBJ databases">
        <title>A complete genome sequence for Luteibacter pinisoli MAH-14.</title>
        <authorList>
            <person name="Baltrus D.A."/>
        </authorList>
    </citation>
    <scope>NUCLEOTIDE SEQUENCE [LARGE SCALE GENOMIC DNA]</scope>
    <source>
        <strain evidence="3 4">MAH-14</strain>
    </source>
</reference>
<evidence type="ECO:0000256" key="1">
    <source>
        <dbReference type="SAM" id="SignalP"/>
    </source>
</evidence>
<dbReference type="InterPro" id="IPR000639">
    <property type="entry name" value="Epox_hydrolase-like"/>
</dbReference>
<protein>
    <submittedName>
        <fullName evidence="3">Alpha/beta hydrolase</fullName>
    </submittedName>
</protein>
<evidence type="ECO:0000259" key="2">
    <source>
        <dbReference type="Pfam" id="PF00561"/>
    </source>
</evidence>
<dbReference type="Proteomes" id="UP000316093">
    <property type="component" value="Chromosome"/>
</dbReference>
<dbReference type="SUPFAM" id="SSF53474">
    <property type="entry name" value="alpha/beta-Hydrolases"/>
    <property type="match status" value="1"/>
</dbReference>
<dbReference type="OrthoDB" id="2086224at2"/>